<organism evidence="1 2">
    <name type="scientific">Gossypium stocksii</name>
    <dbReference type="NCBI Taxonomy" id="47602"/>
    <lineage>
        <taxon>Eukaryota</taxon>
        <taxon>Viridiplantae</taxon>
        <taxon>Streptophyta</taxon>
        <taxon>Embryophyta</taxon>
        <taxon>Tracheophyta</taxon>
        <taxon>Spermatophyta</taxon>
        <taxon>Magnoliopsida</taxon>
        <taxon>eudicotyledons</taxon>
        <taxon>Gunneridae</taxon>
        <taxon>Pentapetalae</taxon>
        <taxon>rosids</taxon>
        <taxon>malvids</taxon>
        <taxon>Malvales</taxon>
        <taxon>Malvaceae</taxon>
        <taxon>Malvoideae</taxon>
        <taxon>Gossypium</taxon>
    </lineage>
</organism>
<dbReference type="AlphaFoldDB" id="A0A9D3U7I1"/>
<evidence type="ECO:0000313" key="2">
    <source>
        <dbReference type="Proteomes" id="UP000828251"/>
    </source>
</evidence>
<gene>
    <name evidence="1" type="ORF">J1N35_043374</name>
</gene>
<evidence type="ECO:0000313" key="1">
    <source>
        <dbReference type="EMBL" id="KAH1031200.1"/>
    </source>
</evidence>
<dbReference type="EMBL" id="JAIQCV010000013">
    <property type="protein sequence ID" value="KAH1031200.1"/>
    <property type="molecule type" value="Genomic_DNA"/>
</dbReference>
<proteinExistence type="predicted"/>
<sequence>MKRNLTEMLPEWKANLVLHAKVVIDPMDLSQVDFDFLRDVSTDSLGFDVYNPKDKKWEDFQSKWKQIIGFFIPNSPKINGDNNLEELNDSEQILGEMEPT</sequence>
<accession>A0A9D3U7I1</accession>
<dbReference type="Proteomes" id="UP000828251">
    <property type="component" value="Unassembled WGS sequence"/>
</dbReference>
<name>A0A9D3U7I1_9ROSI</name>
<reference evidence="1 2" key="1">
    <citation type="journal article" date="2021" name="Plant Biotechnol. J.">
        <title>Multi-omics assisted identification of the key and species-specific regulatory components of drought-tolerant mechanisms in Gossypium stocksii.</title>
        <authorList>
            <person name="Yu D."/>
            <person name="Ke L."/>
            <person name="Zhang D."/>
            <person name="Wu Y."/>
            <person name="Sun Y."/>
            <person name="Mei J."/>
            <person name="Sun J."/>
            <person name="Sun Y."/>
        </authorList>
    </citation>
    <scope>NUCLEOTIDE SEQUENCE [LARGE SCALE GENOMIC DNA]</scope>
    <source>
        <strain evidence="2">cv. E1</strain>
        <tissue evidence="1">Leaf</tissue>
    </source>
</reference>
<comment type="caution">
    <text evidence="1">The sequence shown here is derived from an EMBL/GenBank/DDBJ whole genome shotgun (WGS) entry which is preliminary data.</text>
</comment>
<protein>
    <submittedName>
        <fullName evidence="1">Uncharacterized protein</fullName>
    </submittedName>
</protein>
<keyword evidence="2" id="KW-1185">Reference proteome</keyword>